<evidence type="ECO:0000313" key="2">
    <source>
        <dbReference type="EMBL" id="PVD34277.1"/>
    </source>
</evidence>
<comment type="caution">
    <text evidence="2">The sequence shown here is derived from an EMBL/GenBank/DDBJ whole genome shotgun (WGS) entry which is preliminary data.</text>
</comment>
<sequence length="147" mass="16236">MLEGESGLWKTGLEAALRFLAITCRVMNPISFSCSDLLLPHPPAAFSIARRPTKAFVYGQHFEAELLYCRISSALLFQSCVSHQTGQRPGNYKSPLHPDDREGTNDKSSGQMPLGAFQFLAAAFKFGGQCWTERVIGHQFSQHDSDG</sequence>
<gene>
    <name evidence="2" type="ORF">C0Q70_05546</name>
</gene>
<keyword evidence="3" id="KW-1185">Reference proteome</keyword>
<evidence type="ECO:0000313" key="3">
    <source>
        <dbReference type="Proteomes" id="UP000245119"/>
    </source>
</evidence>
<evidence type="ECO:0000256" key="1">
    <source>
        <dbReference type="SAM" id="MobiDB-lite"/>
    </source>
</evidence>
<dbReference type="Proteomes" id="UP000245119">
    <property type="component" value="Linkage Group LG3"/>
</dbReference>
<organism evidence="2 3">
    <name type="scientific">Pomacea canaliculata</name>
    <name type="common">Golden apple snail</name>
    <dbReference type="NCBI Taxonomy" id="400727"/>
    <lineage>
        <taxon>Eukaryota</taxon>
        <taxon>Metazoa</taxon>
        <taxon>Spiralia</taxon>
        <taxon>Lophotrochozoa</taxon>
        <taxon>Mollusca</taxon>
        <taxon>Gastropoda</taxon>
        <taxon>Caenogastropoda</taxon>
        <taxon>Architaenioglossa</taxon>
        <taxon>Ampullarioidea</taxon>
        <taxon>Ampullariidae</taxon>
        <taxon>Pomacea</taxon>
    </lineage>
</organism>
<protein>
    <submittedName>
        <fullName evidence="2">Uncharacterized protein</fullName>
    </submittedName>
</protein>
<reference evidence="2 3" key="1">
    <citation type="submission" date="2018-04" db="EMBL/GenBank/DDBJ databases">
        <title>The genome of golden apple snail Pomacea canaliculata provides insight into stress tolerance and invasive adaptation.</title>
        <authorList>
            <person name="Liu C."/>
            <person name="Liu B."/>
            <person name="Ren Y."/>
            <person name="Zhang Y."/>
            <person name="Wang H."/>
            <person name="Li S."/>
            <person name="Jiang F."/>
            <person name="Yin L."/>
            <person name="Zhang G."/>
            <person name="Qian W."/>
            <person name="Fan W."/>
        </authorList>
    </citation>
    <scope>NUCLEOTIDE SEQUENCE [LARGE SCALE GENOMIC DNA]</scope>
    <source>
        <strain evidence="2">SZHN2017</strain>
        <tissue evidence="2">Muscle</tissue>
    </source>
</reference>
<accession>A0A2T7PLL4</accession>
<feature type="compositionally biased region" description="Basic and acidic residues" evidence="1">
    <location>
        <begin position="96"/>
        <end position="105"/>
    </location>
</feature>
<proteinExistence type="predicted"/>
<dbReference type="AlphaFoldDB" id="A0A2T7PLL4"/>
<feature type="region of interest" description="Disordered" evidence="1">
    <location>
        <begin position="86"/>
        <end position="108"/>
    </location>
</feature>
<name>A0A2T7PLL4_POMCA</name>
<dbReference type="EMBL" id="PZQS01000003">
    <property type="protein sequence ID" value="PVD34277.1"/>
    <property type="molecule type" value="Genomic_DNA"/>
</dbReference>